<sequence>MSPKQKLLNARELTSLAKQVGFVLSRQKGSHMIFYHATGTRLTIPDHGSKPLHPKIVKRILKDIDDATTP</sequence>
<dbReference type="Pfam" id="PF07927">
    <property type="entry name" value="HicA_toxin"/>
    <property type="match status" value="1"/>
</dbReference>
<evidence type="ECO:0000313" key="9">
    <source>
        <dbReference type="Proteomes" id="UP000177943"/>
    </source>
</evidence>
<evidence type="ECO:0000256" key="7">
    <source>
        <dbReference type="ARBA" id="ARBA00023016"/>
    </source>
</evidence>
<keyword evidence="2" id="KW-1277">Toxin-antitoxin system</keyword>
<proteinExistence type="inferred from homology"/>
<reference evidence="8 9" key="1">
    <citation type="journal article" date="2016" name="Nat. Commun.">
        <title>Thousands of microbial genomes shed light on interconnected biogeochemical processes in an aquifer system.</title>
        <authorList>
            <person name="Anantharaman K."/>
            <person name="Brown C.T."/>
            <person name="Hug L.A."/>
            <person name="Sharon I."/>
            <person name="Castelle C.J."/>
            <person name="Probst A.J."/>
            <person name="Thomas B.C."/>
            <person name="Singh A."/>
            <person name="Wilkins M.J."/>
            <person name="Karaoz U."/>
            <person name="Brodie E.L."/>
            <person name="Williams K.H."/>
            <person name="Hubbard S.S."/>
            <person name="Banfield J.F."/>
        </authorList>
    </citation>
    <scope>NUCLEOTIDE SEQUENCE [LARGE SCALE GENOMIC DNA]</scope>
</reference>
<evidence type="ECO:0008006" key="10">
    <source>
        <dbReference type="Google" id="ProtNLM"/>
    </source>
</evidence>
<dbReference type="InterPro" id="IPR038570">
    <property type="entry name" value="HicA_sf"/>
</dbReference>
<evidence type="ECO:0000256" key="1">
    <source>
        <dbReference type="ARBA" id="ARBA00006620"/>
    </source>
</evidence>
<dbReference type="Gene3D" id="3.30.920.30">
    <property type="entry name" value="Hypothetical protein"/>
    <property type="match status" value="1"/>
</dbReference>
<evidence type="ECO:0000256" key="5">
    <source>
        <dbReference type="ARBA" id="ARBA00022801"/>
    </source>
</evidence>
<dbReference type="AlphaFoldDB" id="A0A1G2MPQ5"/>
<dbReference type="InterPro" id="IPR012933">
    <property type="entry name" value="HicA_mRNA_interferase"/>
</dbReference>
<keyword evidence="4" id="KW-0255">Endonuclease</keyword>
<dbReference type="GO" id="GO:0003729">
    <property type="term" value="F:mRNA binding"/>
    <property type="evidence" value="ECO:0007669"/>
    <property type="project" value="InterPro"/>
</dbReference>
<accession>A0A1G2MPQ5</accession>
<protein>
    <recommendedName>
        <fullName evidence="10">Addiction module toxin, HicA family</fullName>
    </recommendedName>
</protein>
<dbReference type="GO" id="GO:0004519">
    <property type="term" value="F:endonuclease activity"/>
    <property type="evidence" value="ECO:0007669"/>
    <property type="project" value="UniProtKB-KW"/>
</dbReference>
<dbReference type="GO" id="GO:0016787">
    <property type="term" value="F:hydrolase activity"/>
    <property type="evidence" value="ECO:0007669"/>
    <property type="project" value="UniProtKB-KW"/>
</dbReference>
<dbReference type="SUPFAM" id="SSF54786">
    <property type="entry name" value="YcfA/nrd intein domain"/>
    <property type="match status" value="1"/>
</dbReference>
<organism evidence="8 9">
    <name type="scientific">Candidatus Taylorbacteria bacterium RIFCSPHIGHO2_02_FULL_45_35</name>
    <dbReference type="NCBI Taxonomy" id="1802311"/>
    <lineage>
        <taxon>Bacteria</taxon>
        <taxon>Candidatus Tayloriibacteriota</taxon>
    </lineage>
</organism>
<dbReference type="EMBL" id="MHRP01000042">
    <property type="protein sequence ID" value="OHA25880.1"/>
    <property type="molecule type" value="Genomic_DNA"/>
</dbReference>
<evidence type="ECO:0000256" key="6">
    <source>
        <dbReference type="ARBA" id="ARBA00022884"/>
    </source>
</evidence>
<evidence type="ECO:0000256" key="3">
    <source>
        <dbReference type="ARBA" id="ARBA00022722"/>
    </source>
</evidence>
<keyword evidence="5" id="KW-0378">Hydrolase</keyword>
<comment type="similarity">
    <text evidence="1">Belongs to the HicA mRNA interferase family.</text>
</comment>
<gene>
    <name evidence="8" type="ORF">A3D56_01800</name>
</gene>
<evidence type="ECO:0000256" key="2">
    <source>
        <dbReference type="ARBA" id="ARBA00022649"/>
    </source>
</evidence>
<keyword evidence="7" id="KW-0346">Stress response</keyword>
<keyword evidence="3" id="KW-0540">Nuclease</keyword>
<keyword evidence="6" id="KW-0694">RNA-binding</keyword>
<dbReference type="Proteomes" id="UP000177943">
    <property type="component" value="Unassembled WGS sequence"/>
</dbReference>
<name>A0A1G2MPQ5_9BACT</name>
<comment type="caution">
    <text evidence="8">The sequence shown here is derived from an EMBL/GenBank/DDBJ whole genome shotgun (WGS) entry which is preliminary data.</text>
</comment>
<evidence type="ECO:0000313" key="8">
    <source>
        <dbReference type="EMBL" id="OHA25880.1"/>
    </source>
</evidence>
<evidence type="ECO:0000256" key="4">
    <source>
        <dbReference type="ARBA" id="ARBA00022759"/>
    </source>
</evidence>